<accession>A0AA96K1L6</accession>
<reference evidence="2 3" key="1">
    <citation type="submission" date="2023-01" db="EMBL/GenBank/DDBJ databases">
        <title>Cultivation and genomic characterization of new, ubiquitous marine nitrite-oxidizing bacteria from the Nitrospirales.</title>
        <authorList>
            <person name="Mueller A.J."/>
            <person name="Daebeler A."/>
            <person name="Herbold C.W."/>
            <person name="Kirkegaard R.H."/>
            <person name="Daims H."/>
        </authorList>
    </citation>
    <scope>NUCLEOTIDE SEQUENCE [LARGE SCALE GENOMIC DNA]</scope>
    <source>
        <strain evidence="2 3">DK</strain>
    </source>
</reference>
<keyword evidence="3" id="KW-1185">Reference proteome</keyword>
<dbReference type="KEGG" id="nneo:PQG83_13620"/>
<dbReference type="CDD" id="cd03112">
    <property type="entry name" value="CobW-like"/>
    <property type="match status" value="1"/>
</dbReference>
<dbReference type="InterPro" id="IPR003495">
    <property type="entry name" value="CobW/HypB/UreG_nucleotide-bd"/>
</dbReference>
<gene>
    <name evidence="2" type="ORF">PQG83_13620</name>
</gene>
<dbReference type="GO" id="GO:0005737">
    <property type="term" value="C:cytoplasm"/>
    <property type="evidence" value="ECO:0007669"/>
    <property type="project" value="TreeGrafter"/>
</dbReference>
<dbReference type="SUPFAM" id="SSF52540">
    <property type="entry name" value="P-loop containing nucleoside triphosphate hydrolases"/>
    <property type="match status" value="1"/>
</dbReference>
<protein>
    <submittedName>
        <fullName evidence="2">GTP-binding protein</fullName>
    </submittedName>
</protein>
<dbReference type="Gene3D" id="3.40.50.300">
    <property type="entry name" value="P-loop containing nucleotide triphosphate hydrolases"/>
    <property type="match status" value="1"/>
</dbReference>
<dbReference type="AlphaFoldDB" id="A0AA96K1L6"/>
<dbReference type="InterPro" id="IPR051316">
    <property type="entry name" value="Zinc-reg_GTPase_activator"/>
</dbReference>
<dbReference type="Pfam" id="PF02492">
    <property type="entry name" value="cobW"/>
    <property type="match status" value="1"/>
</dbReference>
<dbReference type="InterPro" id="IPR027417">
    <property type="entry name" value="P-loop_NTPase"/>
</dbReference>
<proteinExistence type="predicted"/>
<dbReference type="Proteomes" id="UP001302494">
    <property type="component" value="Chromosome"/>
</dbReference>
<evidence type="ECO:0000313" key="3">
    <source>
        <dbReference type="Proteomes" id="UP001302494"/>
    </source>
</evidence>
<evidence type="ECO:0000313" key="2">
    <source>
        <dbReference type="EMBL" id="WNM60794.1"/>
    </source>
</evidence>
<dbReference type="PANTHER" id="PTHR13748:SF62">
    <property type="entry name" value="COBW DOMAIN-CONTAINING PROTEIN"/>
    <property type="match status" value="1"/>
</dbReference>
<evidence type="ECO:0000259" key="1">
    <source>
        <dbReference type="Pfam" id="PF02492"/>
    </source>
</evidence>
<organism evidence="2 3">
    <name type="scientific">Candidatus Nitrospira neomarina</name>
    <dbReference type="NCBI Taxonomy" id="3020899"/>
    <lineage>
        <taxon>Bacteria</taxon>
        <taxon>Pseudomonadati</taxon>
        <taxon>Nitrospirota</taxon>
        <taxon>Nitrospiria</taxon>
        <taxon>Nitrospirales</taxon>
        <taxon>Nitrospiraceae</taxon>
        <taxon>Nitrospira</taxon>
    </lineage>
</organism>
<name>A0AA96K1L6_9BACT</name>
<sequence>MNNEKPEAVARTGKAGADLGVPALVVSGFLGAGKTTLVKHLIADAQQQGLKLAVISNEFGELGIDRALLQEEGGPGYVELEGGCVCCQLSGELLNTLQNLWETIRPDRVVVETSGVALPFETLLTFWREPVTEWVGESLAVVVVNAEQVAHGRDLEGTFEQQVSSADLLVFNKVDLVPSDSIGRLENLLQDMAPGAPVIRSIQGEIDTAIVFPSLPAKKGSPNSQRKPELLPHTHEEFEAEELSFPDDLTPEQLIQELQPLNTLRIKGIVNTSEGPKLVQGVGPRIDLSSPPSQFPKEMLGRLVAIRRK</sequence>
<dbReference type="EMBL" id="CP116968">
    <property type="protein sequence ID" value="WNM60794.1"/>
    <property type="molecule type" value="Genomic_DNA"/>
</dbReference>
<dbReference type="RefSeq" id="WP_312742053.1">
    <property type="nucleotide sequence ID" value="NZ_CP116968.1"/>
</dbReference>
<dbReference type="PANTHER" id="PTHR13748">
    <property type="entry name" value="COBW-RELATED"/>
    <property type="match status" value="1"/>
</dbReference>
<feature type="domain" description="CobW/HypB/UreG nucleotide-binding" evidence="1">
    <location>
        <begin position="22"/>
        <end position="199"/>
    </location>
</feature>